<evidence type="ECO:0000256" key="1">
    <source>
        <dbReference type="ARBA" id="ARBA00022679"/>
    </source>
</evidence>
<dbReference type="PROSITE" id="PS51099">
    <property type="entry name" value="PTS_EIIB_TYPE_2"/>
    <property type="match status" value="1"/>
</dbReference>
<comment type="caution">
    <text evidence="8">The sequence shown here is derived from an EMBL/GenBank/DDBJ whole genome shotgun (WGS) entry which is preliminary data.</text>
</comment>
<evidence type="ECO:0000256" key="2">
    <source>
        <dbReference type="ARBA" id="ARBA00022737"/>
    </source>
</evidence>
<dbReference type="InterPro" id="IPR050661">
    <property type="entry name" value="BglG_antiterminators"/>
</dbReference>
<name>W7D8Z1_9LIST</name>
<accession>W7D8Z1</accession>
<dbReference type="GO" id="GO:0006355">
    <property type="term" value="P:regulation of DNA-templated transcription"/>
    <property type="evidence" value="ECO:0007669"/>
    <property type="project" value="InterPro"/>
</dbReference>
<feature type="domain" description="PRD" evidence="7">
    <location>
        <begin position="290"/>
        <end position="400"/>
    </location>
</feature>
<dbReference type="InterPro" id="IPR036388">
    <property type="entry name" value="WH-like_DNA-bd_sf"/>
</dbReference>
<dbReference type="Gene3D" id="1.10.1790.10">
    <property type="entry name" value="PRD domain"/>
    <property type="match status" value="2"/>
</dbReference>
<evidence type="ECO:0000259" key="6">
    <source>
        <dbReference type="PROSITE" id="PS51099"/>
    </source>
</evidence>
<keyword evidence="2" id="KW-0677">Repeat</keyword>
<evidence type="ECO:0000259" key="7">
    <source>
        <dbReference type="PROSITE" id="PS51372"/>
    </source>
</evidence>
<dbReference type="Pfam" id="PF02302">
    <property type="entry name" value="PTS_IIB"/>
    <property type="match status" value="1"/>
</dbReference>
<dbReference type="Gene3D" id="1.10.10.10">
    <property type="entry name" value="Winged helix-like DNA-binding domain superfamily/Winged helix DNA-binding domain"/>
    <property type="match status" value="1"/>
</dbReference>
<dbReference type="SUPFAM" id="SSF52794">
    <property type="entry name" value="PTS system IIB component-like"/>
    <property type="match status" value="1"/>
</dbReference>
<feature type="domain" description="PTS EIIB type-2" evidence="6">
    <location>
        <begin position="401"/>
        <end position="491"/>
    </location>
</feature>
<dbReference type="InterPro" id="IPR036634">
    <property type="entry name" value="PRD_sf"/>
</dbReference>
<dbReference type="RefSeq" id="WP_036100397.1">
    <property type="nucleotide sequence ID" value="NZ_AODL01000007.1"/>
</dbReference>
<dbReference type="InterPro" id="IPR013011">
    <property type="entry name" value="PTS_EIIB_2"/>
</dbReference>
<dbReference type="Gene3D" id="3.40.50.2300">
    <property type="match status" value="1"/>
</dbReference>
<keyword evidence="9" id="KW-1185">Reference proteome</keyword>
<keyword evidence="3" id="KW-0805">Transcription regulation</keyword>
<evidence type="ECO:0000313" key="8">
    <source>
        <dbReference type="EMBL" id="EUJ45712.1"/>
    </source>
</evidence>
<dbReference type="CDD" id="cd05568">
    <property type="entry name" value="PTS_IIB_bgl_like"/>
    <property type="match status" value="1"/>
</dbReference>
<dbReference type="SUPFAM" id="SSF63520">
    <property type="entry name" value="PTS-regulatory domain, PRD"/>
    <property type="match status" value="2"/>
</dbReference>
<dbReference type="Proteomes" id="UP000019248">
    <property type="component" value="Unassembled WGS sequence"/>
</dbReference>
<protein>
    <submittedName>
        <fullName evidence="8">PRD domain-containing protein</fullName>
    </submittedName>
</protein>
<evidence type="ECO:0000313" key="9">
    <source>
        <dbReference type="Proteomes" id="UP000019248"/>
    </source>
</evidence>
<feature type="domain" description="PRD" evidence="7">
    <location>
        <begin position="175"/>
        <end position="287"/>
    </location>
</feature>
<dbReference type="OrthoDB" id="3239954at2"/>
<dbReference type="PANTHER" id="PTHR30185:SF18">
    <property type="entry name" value="TRANSCRIPTIONAL REGULATOR MTLR"/>
    <property type="match status" value="1"/>
</dbReference>
<dbReference type="GO" id="GO:0008982">
    <property type="term" value="F:protein-N(PI)-phosphohistidine-sugar phosphotransferase activity"/>
    <property type="evidence" value="ECO:0007669"/>
    <property type="project" value="InterPro"/>
</dbReference>
<dbReference type="PROSITE" id="PS51372">
    <property type="entry name" value="PRD_2"/>
    <property type="match status" value="2"/>
</dbReference>
<dbReference type="InterPro" id="IPR036095">
    <property type="entry name" value="PTS_EIIB-like_sf"/>
</dbReference>
<dbReference type="InterPro" id="IPR003501">
    <property type="entry name" value="PTS_EIIB_2/3"/>
</dbReference>
<dbReference type="AlphaFoldDB" id="W7D8Z1"/>
<reference evidence="8 9" key="1">
    <citation type="journal article" date="2014" name="Int. J. Syst. Evol. Microbiol.">
        <title>Listeria floridensis sp. nov., Listeria aquatica sp. nov., Listeria cornellensis sp. nov., Listeria riparia sp. nov. and Listeria grandensis sp. nov., from agricultural and natural environments.</title>
        <authorList>
            <person name="den Bakker H.C."/>
            <person name="Warchocki S."/>
            <person name="Wright E.M."/>
            <person name="Allred A.F."/>
            <person name="Ahlstrom C."/>
            <person name="Manuel C.S."/>
            <person name="Stasiewicz M.J."/>
            <person name="Burrell A."/>
            <person name="Roof S."/>
            <person name="Strawn L."/>
            <person name="Fortes E.D."/>
            <person name="Nightingale K.K."/>
            <person name="Kephart D."/>
            <person name="Wiedmann M."/>
        </authorList>
    </citation>
    <scope>NUCLEOTIDE SEQUENCE [LARGE SCALE GENOMIC DNA]</scope>
    <source>
        <strain evidence="8 9">FSL S10-1204</strain>
    </source>
</reference>
<evidence type="ECO:0000256" key="4">
    <source>
        <dbReference type="ARBA" id="ARBA00023159"/>
    </source>
</evidence>
<proteinExistence type="predicted"/>
<dbReference type="Pfam" id="PF05043">
    <property type="entry name" value="Mga"/>
    <property type="match status" value="2"/>
</dbReference>
<evidence type="ECO:0000256" key="5">
    <source>
        <dbReference type="ARBA" id="ARBA00023163"/>
    </source>
</evidence>
<dbReference type="EMBL" id="AODL01000007">
    <property type="protein sequence ID" value="EUJ45712.1"/>
    <property type="molecule type" value="Genomic_DNA"/>
</dbReference>
<keyword evidence="5" id="KW-0804">Transcription</keyword>
<dbReference type="Pfam" id="PF00874">
    <property type="entry name" value="PRD"/>
    <property type="match status" value="1"/>
</dbReference>
<organism evidence="8 9">
    <name type="scientific">Listeria riparia FSL S10-1204</name>
    <dbReference type="NCBI Taxonomy" id="1265816"/>
    <lineage>
        <taxon>Bacteria</taxon>
        <taxon>Bacillati</taxon>
        <taxon>Bacillota</taxon>
        <taxon>Bacilli</taxon>
        <taxon>Bacillales</taxon>
        <taxon>Listeriaceae</taxon>
        <taxon>Listeria</taxon>
    </lineage>
</organism>
<gene>
    <name evidence="8" type="ORF">PRIP_07698</name>
</gene>
<sequence length="491" mass="57417">MIFSSKENLLINHLNFEEFLSAKYLSKKLYVSSKTIYRIVKRINEVSLKDYQISLVDSEIGKGYKLNDFFLNKDIYSVIPLKEEHGLCDEVLSLLFKHPKKAVRKNLSNHDYLSESSKVRQMKKLSEIVSQFDLKLHYNQDFIWLSGKEIAIRKAINSLLLQINKSNSLGELTIEINAIDKHFIDSQIAVIEEKMDEYINYPYDVSLYTHIFMLIKRYRDGKVHYLESQDPLEHDEKQIMNNNLEMKEVAEKIIKNVTTYLGTPLNELETYFLFQNLYSINVQKRESSHIDKKLAQEITTKYIVEFFGVSDISMLPSQKSLYEDLNQHILPMLSRLRLGISIENNMLDEVISTYQETYLKVQAASIKINKELAFEKKINNSEMGYITLYFEKYKIKQKERKNLLLVCSTGVGTSELLKIRVEKHYPDLNIVATMSQRQVRKNHAFITENIDLIFSTIRVPLQIGKIPILNIGPLLTEKDIKTIDYFLKEMD</sequence>
<evidence type="ECO:0000256" key="3">
    <source>
        <dbReference type="ARBA" id="ARBA00023015"/>
    </source>
</evidence>
<dbReference type="PANTHER" id="PTHR30185">
    <property type="entry name" value="CRYPTIC BETA-GLUCOSIDE BGL OPERON ANTITERMINATOR"/>
    <property type="match status" value="1"/>
</dbReference>
<keyword evidence="4" id="KW-0010">Activator</keyword>
<dbReference type="PATRIC" id="fig|1265816.5.peg.1524"/>
<dbReference type="InterPro" id="IPR011608">
    <property type="entry name" value="PRD"/>
</dbReference>
<dbReference type="GO" id="GO:0009401">
    <property type="term" value="P:phosphoenolpyruvate-dependent sugar phosphotransferase system"/>
    <property type="evidence" value="ECO:0007669"/>
    <property type="project" value="InterPro"/>
</dbReference>
<keyword evidence="1" id="KW-0808">Transferase</keyword>
<dbReference type="InterPro" id="IPR007737">
    <property type="entry name" value="Mga_HTH"/>
</dbReference>